<feature type="compositionally biased region" description="Low complexity" evidence="1">
    <location>
        <begin position="17"/>
        <end position="35"/>
    </location>
</feature>
<protein>
    <submittedName>
        <fullName evidence="2">Uncharacterized protein</fullName>
    </submittedName>
</protein>
<proteinExistence type="predicted"/>
<evidence type="ECO:0000313" key="2">
    <source>
        <dbReference type="EMBL" id="OBR85047.1"/>
    </source>
</evidence>
<accession>A0A1A6A4R5</accession>
<gene>
    <name evidence="2" type="ORF">I303_04375</name>
</gene>
<dbReference type="VEuPathDB" id="FungiDB:I303_04375"/>
<sequence length="220" mass="23935">MNPRRSHPYVPQFFRYNSNSNSNSNPNPTSNSDSTLTGYNSYVSIDECAPPPEGMVLVVPNPNDAPEGDVAGDEGGTGNGSICLLGRCMWSNITLGQNCLIENTTYMGYDHSGMSFTNTVIRDNCIQGQGYCDTSSNTCLPLLKIGQGCSTDRECQSYNCERGLCVIPPESAVKIGKWVYALTGVSIFIGRSFSQSVQSIQSYPIGSGYSHRDVKFDEKM</sequence>
<reference evidence="2" key="1">
    <citation type="submission" date="2013-07" db="EMBL/GenBank/DDBJ databases">
        <title>The Genome Sequence of Cryptococcus dejecticola CBS10117.</title>
        <authorList>
            <consortium name="The Broad Institute Genome Sequencing Platform"/>
            <person name="Cuomo C."/>
            <person name="Litvintseva A."/>
            <person name="Chen Y."/>
            <person name="Heitman J."/>
            <person name="Sun S."/>
            <person name="Springer D."/>
            <person name="Dromer F."/>
            <person name="Young S.K."/>
            <person name="Zeng Q."/>
            <person name="Gargeya S."/>
            <person name="Fitzgerald M."/>
            <person name="Abouelleil A."/>
            <person name="Alvarado L."/>
            <person name="Berlin A.M."/>
            <person name="Chapman S.B."/>
            <person name="Dewar J."/>
            <person name="Goldberg J."/>
            <person name="Griggs A."/>
            <person name="Gujja S."/>
            <person name="Hansen M."/>
            <person name="Howarth C."/>
            <person name="Imamovic A."/>
            <person name="Larimer J."/>
            <person name="McCowan C."/>
            <person name="Murphy C."/>
            <person name="Pearson M."/>
            <person name="Priest M."/>
            <person name="Roberts A."/>
            <person name="Saif S."/>
            <person name="Shea T."/>
            <person name="Sykes S."/>
            <person name="Wortman J."/>
            <person name="Nusbaum C."/>
            <person name="Birren B."/>
        </authorList>
    </citation>
    <scope>NUCLEOTIDE SEQUENCE [LARGE SCALE GENOMIC DNA]</scope>
    <source>
        <strain evidence="2">CBS 10117</strain>
    </source>
</reference>
<name>A0A1A6A4R5_9TREE</name>
<dbReference type="STRING" id="1296121.A0A1A6A4R5"/>
<organism evidence="2">
    <name type="scientific">Kwoniella dejecticola CBS 10117</name>
    <dbReference type="NCBI Taxonomy" id="1296121"/>
    <lineage>
        <taxon>Eukaryota</taxon>
        <taxon>Fungi</taxon>
        <taxon>Dikarya</taxon>
        <taxon>Basidiomycota</taxon>
        <taxon>Agaricomycotina</taxon>
        <taxon>Tremellomycetes</taxon>
        <taxon>Tremellales</taxon>
        <taxon>Cryptococcaceae</taxon>
        <taxon>Kwoniella</taxon>
    </lineage>
</organism>
<dbReference type="OrthoDB" id="195231at2759"/>
<evidence type="ECO:0000256" key="1">
    <source>
        <dbReference type="SAM" id="MobiDB-lite"/>
    </source>
</evidence>
<dbReference type="EMBL" id="KI894031">
    <property type="protein sequence ID" value="OBR85047.1"/>
    <property type="molecule type" value="Genomic_DNA"/>
</dbReference>
<feature type="region of interest" description="Disordered" evidence="1">
    <location>
        <begin position="1"/>
        <end position="36"/>
    </location>
</feature>
<dbReference type="AlphaFoldDB" id="A0A1A6A4R5"/>